<name>A0ACC0JZM9_CHOFU</name>
<proteinExistence type="predicted"/>
<gene>
    <name evidence="1" type="ORF">MSG28_000056</name>
</gene>
<evidence type="ECO:0000313" key="2">
    <source>
        <dbReference type="Proteomes" id="UP001064048"/>
    </source>
</evidence>
<reference evidence="1 2" key="1">
    <citation type="journal article" date="2022" name="Genome Biol. Evol.">
        <title>The Spruce Budworm Genome: Reconstructing the Evolutionary History of Antifreeze Proteins.</title>
        <authorList>
            <person name="Beliveau C."/>
            <person name="Gagne P."/>
            <person name="Picq S."/>
            <person name="Vernygora O."/>
            <person name="Keeling C.I."/>
            <person name="Pinkney K."/>
            <person name="Doucet D."/>
            <person name="Wen F."/>
            <person name="Johnston J.S."/>
            <person name="Maaroufi H."/>
            <person name="Boyle B."/>
            <person name="Laroche J."/>
            <person name="Dewar K."/>
            <person name="Juretic N."/>
            <person name="Blackburn G."/>
            <person name="Nisole A."/>
            <person name="Brunet B."/>
            <person name="Brandao M."/>
            <person name="Lumley L."/>
            <person name="Duan J."/>
            <person name="Quan G."/>
            <person name="Lucarotti C.J."/>
            <person name="Roe A.D."/>
            <person name="Sperling F.A.H."/>
            <person name="Levesque R.C."/>
            <person name="Cusson M."/>
        </authorList>
    </citation>
    <scope>NUCLEOTIDE SEQUENCE [LARGE SCALE GENOMIC DNA]</scope>
    <source>
        <strain evidence="1">Glfc:IPQL:Cfum</strain>
    </source>
</reference>
<sequence length="186" mass="20618">MDINEDMFNVNEYLALELLHTAQRQMPRHPGLPRGLLAVVLYYDGRRALVQALKELLTARDGVCWKLLAGVVFSASAQRGLERDVLLRLINEQTTAPSQGPTGALDEVSLALQMALLYALDLSVLHRREDGEELAKKLPLIQDATLITVAAPAPSASWLWGWRWRRSVARPSPWPEPGGICTGTRS</sequence>
<evidence type="ECO:0000313" key="1">
    <source>
        <dbReference type="EMBL" id="KAI8429413.1"/>
    </source>
</evidence>
<comment type="caution">
    <text evidence="1">The sequence shown here is derived from an EMBL/GenBank/DDBJ whole genome shotgun (WGS) entry which is preliminary data.</text>
</comment>
<keyword evidence="2" id="KW-1185">Reference proteome</keyword>
<protein>
    <submittedName>
        <fullName evidence="1">Uncharacterized protein</fullName>
    </submittedName>
</protein>
<organism evidence="1 2">
    <name type="scientific">Choristoneura fumiferana</name>
    <name type="common">Spruce budworm moth</name>
    <name type="synonym">Archips fumiferana</name>
    <dbReference type="NCBI Taxonomy" id="7141"/>
    <lineage>
        <taxon>Eukaryota</taxon>
        <taxon>Metazoa</taxon>
        <taxon>Ecdysozoa</taxon>
        <taxon>Arthropoda</taxon>
        <taxon>Hexapoda</taxon>
        <taxon>Insecta</taxon>
        <taxon>Pterygota</taxon>
        <taxon>Neoptera</taxon>
        <taxon>Endopterygota</taxon>
        <taxon>Lepidoptera</taxon>
        <taxon>Glossata</taxon>
        <taxon>Ditrysia</taxon>
        <taxon>Tortricoidea</taxon>
        <taxon>Tortricidae</taxon>
        <taxon>Tortricinae</taxon>
        <taxon>Choristoneura</taxon>
    </lineage>
</organism>
<dbReference type="Proteomes" id="UP001064048">
    <property type="component" value="Chromosome Z"/>
</dbReference>
<accession>A0ACC0JZM9</accession>
<dbReference type="EMBL" id="CM046131">
    <property type="protein sequence ID" value="KAI8429413.1"/>
    <property type="molecule type" value="Genomic_DNA"/>
</dbReference>